<proteinExistence type="predicted"/>
<organism evidence="1 2">
    <name type="scientific">Paraglomus brasilianum</name>
    <dbReference type="NCBI Taxonomy" id="144538"/>
    <lineage>
        <taxon>Eukaryota</taxon>
        <taxon>Fungi</taxon>
        <taxon>Fungi incertae sedis</taxon>
        <taxon>Mucoromycota</taxon>
        <taxon>Glomeromycotina</taxon>
        <taxon>Glomeromycetes</taxon>
        <taxon>Paraglomerales</taxon>
        <taxon>Paraglomeraceae</taxon>
        <taxon>Paraglomus</taxon>
    </lineage>
</organism>
<name>A0A9N9CAU7_9GLOM</name>
<dbReference type="PANTHER" id="PTHR31749:SF3">
    <property type="entry name" value="KINETOCHORE-ASSOCIATED PROTEIN NSL1 HOMOLOG"/>
    <property type="match status" value="1"/>
</dbReference>
<dbReference type="Pfam" id="PF08641">
    <property type="entry name" value="Mis14"/>
    <property type="match status" value="1"/>
</dbReference>
<dbReference type="InterPro" id="IPR013950">
    <property type="entry name" value="Mis14/Nsl1"/>
</dbReference>
<keyword evidence="2" id="KW-1185">Reference proteome</keyword>
<dbReference type="AlphaFoldDB" id="A0A9N9CAU7"/>
<evidence type="ECO:0000313" key="1">
    <source>
        <dbReference type="EMBL" id="CAG8596785.1"/>
    </source>
</evidence>
<dbReference type="Proteomes" id="UP000789739">
    <property type="component" value="Unassembled WGS sequence"/>
</dbReference>
<protein>
    <submittedName>
        <fullName evidence="1">11037_t:CDS:1</fullName>
    </submittedName>
</protein>
<dbReference type="GO" id="GO:0000444">
    <property type="term" value="C:MIS12/MIND type complex"/>
    <property type="evidence" value="ECO:0007669"/>
    <property type="project" value="TreeGrafter"/>
</dbReference>
<dbReference type="EMBL" id="CAJVPI010001136">
    <property type="protein sequence ID" value="CAG8596785.1"/>
    <property type="molecule type" value="Genomic_DNA"/>
</dbReference>
<reference evidence="1" key="1">
    <citation type="submission" date="2021-06" db="EMBL/GenBank/DDBJ databases">
        <authorList>
            <person name="Kallberg Y."/>
            <person name="Tangrot J."/>
            <person name="Rosling A."/>
        </authorList>
    </citation>
    <scope>NUCLEOTIDE SEQUENCE</scope>
    <source>
        <strain evidence="1">BR232B</strain>
    </source>
</reference>
<accession>A0A9N9CAU7</accession>
<dbReference type="PANTHER" id="PTHR31749">
    <property type="entry name" value="KINETOCHORE-ASSOCIATED PROTEIN NSL1 HOMOLOG"/>
    <property type="match status" value="1"/>
</dbReference>
<comment type="caution">
    <text evidence="1">The sequence shown here is derived from an EMBL/GenBank/DDBJ whole genome shotgun (WGS) entry which is preliminary data.</text>
</comment>
<dbReference type="OrthoDB" id="2135762at2759"/>
<sequence>MDSERQIPKIEVESKEDVPYIQNNILKAALEEVNKSLGPGCDAKLKETVTKLVKEWVDNTFKLATPNIIVNKINYKEAINEDEYEPFDEALYQDQVALKKRVDDLQVKLAERYKRVPQEIKLLMEGALKRQSAAAMDVEFTGLDDNGVDESELLEKEMPKRDQFVTKYRDIISTVNRLNNESLSKIAKLEQARDLVDACFESK</sequence>
<gene>
    <name evidence="1" type="ORF">PBRASI_LOCUS7423</name>
</gene>
<evidence type="ECO:0000313" key="2">
    <source>
        <dbReference type="Proteomes" id="UP000789739"/>
    </source>
</evidence>
<dbReference type="GO" id="GO:0000070">
    <property type="term" value="P:mitotic sister chromatid segregation"/>
    <property type="evidence" value="ECO:0007669"/>
    <property type="project" value="InterPro"/>
</dbReference>